<reference evidence="17" key="1">
    <citation type="submission" date="2022-11" db="EMBL/GenBank/DDBJ databases">
        <authorList>
            <person name="Petersen C."/>
        </authorList>
    </citation>
    <scope>NUCLEOTIDE SEQUENCE</scope>
    <source>
        <strain evidence="17">IBT 26290</strain>
    </source>
</reference>
<evidence type="ECO:0000256" key="3">
    <source>
        <dbReference type="ARBA" id="ARBA00017984"/>
    </source>
</evidence>
<dbReference type="GO" id="GO:0005829">
    <property type="term" value="C:cytosol"/>
    <property type="evidence" value="ECO:0007669"/>
    <property type="project" value="UniProtKB-ARBA"/>
</dbReference>
<dbReference type="CDD" id="cd02395">
    <property type="entry name" value="KH-I_BBP"/>
    <property type="match status" value="1"/>
</dbReference>
<evidence type="ECO:0000256" key="6">
    <source>
        <dbReference type="ARBA" id="ARBA00022771"/>
    </source>
</evidence>
<evidence type="ECO:0000256" key="9">
    <source>
        <dbReference type="ARBA" id="ARBA00023187"/>
    </source>
</evidence>
<feature type="region of interest" description="Disordered" evidence="15">
    <location>
        <begin position="70"/>
        <end position="96"/>
    </location>
</feature>
<evidence type="ECO:0000256" key="1">
    <source>
        <dbReference type="ARBA" id="ARBA00004123"/>
    </source>
</evidence>
<keyword evidence="9 13" id="KW-0508">mRNA splicing</keyword>
<name>A0A9W9LS40_9EURO</name>
<keyword evidence="5 13" id="KW-0479">Metal-binding</keyword>
<feature type="region of interest" description="Disordered" evidence="15">
    <location>
        <begin position="440"/>
        <end position="549"/>
    </location>
</feature>
<dbReference type="FunFam" id="3.30.1370.10:FF:000024">
    <property type="entry name" value="Branchpoint-bridging protein-like protein"/>
    <property type="match status" value="1"/>
</dbReference>
<dbReference type="InterPro" id="IPR055256">
    <property type="entry name" value="KH_1_KHDC4/BBP-like"/>
</dbReference>
<comment type="function">
    <text evidence="13">Necessary for the splicing of pre-mRNA. Has a role in the recognition of the branch site (5'-UACUAAC-3'), the pyrimidine tract and the 3'-splice site at the 3'-end of introns.</text>
</comment>
<dbReference type="Gene3D" id="6.10.140.1790">
    <property type="match status" value="1"/>
</dbReference>
<dbReference type="SUPFAM" id="SSF57756">
    <property type="entry name" value="Retrovirus zinc finger-like domains"/>
    <property type="match status" value="1"/>
</dbReference>
<evidence type="ECO:0000259" key="16">
    <source>
        <dbReference type="PROSITE" id="PS50158"/>
    </source>
</evidence>
<feature type="coiled-coil region" evidence="14">
    <location>
        <begin position="288"/>
        <end position="340"/>
    </location>
</feature>
<dbReference type="EMBL" id="JAPQKN010000001">
    <property type="protein sequence ID" value="KAJ5174663.1"/>
    <property type="molecule type" value="Genomic_DNA"/>
</dbReference>
<evidence type="ECO:0000256" key="14">
    <source>
        <dbReference type="SAM" id="Coils"/>
    </source>
</evidence>
<dbReference type="GO" id="GO:0045131">
    <property type="term" value="F:pre-mRNA branch point binding"/>
    <property type="evidence" value="ECO:0007669"/>
    <property type="project" value="UniProtKB-UniRule"/>
</dbReference>
<feature type="domain" description="CCHC-type" evidence="16">
    <location>
        <begin position="385"/>
        <end position="400"/>
    </location>
</feature>
<keyword evidence="14" id="KW-0175">Coiled coil</keyword>
<feature type="region of interest" description="Disordered" evidence="15">
    <location>
        <begin position="1"/>
        <end position="54"/>
    </location>
</feature>
<comment type="similarity">
    <text evidence="2 13">Belongs to the BBP/SF1 family.</text>
</comment>
<proteinExistence type="inferred from homology"/>
<dbReference type="Gene3D" id="3.30.1370.10">
    <property type="entry name" value="K Homology domain, type 1"/>
    <property type="match status" value="1"/>
</dbReference>
<evidence type="ECO:0000256" key="8">
    <source>
        <dbReference type="ARBA" id="ARBA00022884"/>
    </source>
</evidence>
<dbReference type="AlphaFoldDB" id="A0A9W9LS40"/>
<dbReference type="GO" id="GO:0000398">
    <property type="term" value="P:mRNA splicing, via spliceosome"/>
    <property type="evidence" value="ECO:0007669"/>
    <property type="project" value="UniProtKB-UniRule"/>
</dbReference>
<reference evidence="17" key="2">
    <citation type="journal article" date="2023" name="IMA Fungus">
        <title>Comparative genomic study of the Penicillium genus elucidates a diverse pangenome and 15 lateral gene transfer events.</title>
        <authorList>
            <person name="Petersen C."/>
            <person name="Sorensen T."/>
            <person name="Nielsen M.R."/>
            <person name="Sondergaard T.E."/>
            <person name="Sorensen J.L."/>
            <person name="Fitzpatrick D.A."/>
            <person name="Frisvad J.C."/>
            <person name="Nielsen K.L."/>
        </authorList>
    </citation>
    <scope>NUCLEOTIDE SEQUENCE</scope>
    <source>
        <strain evidence="17">IBT 26290</strain>
    </source>
</reference>
<dbReference type="PROSITE" id="PS50084">
    <property type="entry name" value="KH_TYPE_1"/>
    <property type="match status" value="1"/>
</dbReference>
<comment type="subcellular location">
    <subcellularLocation>
        <location evidence="1 13">Nucleus</location>
    </subcellularLocation>
</comment>
<dbReference type="InterPro" id="IPR047086">
    <property type="entry name" value="SF1-HH_sf"/>
</dbReference>
<dbReference type="OrthoDB" id="6777263at2759"/>
<keyword evidence="6 11" id="KW-0863">Zinc-finger</keyword>
<dbReference type="InterPro" id="IPR032570">
    <property type="entry name" value="SF1-HH"/>
</dbReference>
<feature type="compositionally biased region" description="Basic and acidic residues" evidence="15">
    <location>
        <begin position="486"/>
        <end position="498"/>
    </location>
</feature>
<evidence type="ECO:0000256" key="5">
    <source>
        <dbReference type="ARBA" id="ARBA00022723"/>
    </source>
</evidence>
<feature type="region of interest" description="Disordered" evidence="15">
    <location>
        <begin position="562"/>
        <end position="615"/>
    </location>
</feature>
<protein>
    <recommendedName>
        <fullName evidence="3 13">Branchpoint-bridging protein</fullName>
    </recommendedName>
</protein>
<feature type="compositionally biased region" description="Polar residues" evidence="15">
    <location>
        <begin position="1"/>
        <end position="15"/>
    </location>
</feature>
<dbReference type="Gene3D" id="4.10.60.10">
    <property type="entry name" value="Zinc finger, CCHC-type"/>
    <property type="match status" value="1"/>
</dbReference>
<keyword evidence="18" id="KW-1185">Reference proteome</keyword>
<keyword evidence="4 13" id="KW-0507">mRNA processing</keyword>
<evidence type="ECO:0000256" key="2">
    <source>
        <dbReference type="ARBA" id="ARBA00010382"/>
    </source>
</evidence>
<evidence type="ECO:0000256" key="10">
    <source>
        <dbReference type="ARBA" id="ARBA00023242"/>
    </source>
</evidence>
<evidence type="ECO:0000256" key="13">
    <source>
        <dbReference type="RuleBase" id="RU367126"/>
    </source>
</evidence>
<keyword evidence="8 12" id="KW-0694">RNA-binding</keyword>
<dbReference type="GO" id="GO:0008270">
    <property type="term" value="F:zinc ion binding"/>
    <property type="evidence" value="ECO:0007669"/>
    <property type="project" value="UniProtKB-UniRule"/>
</dbReference>
<dbReference type="GO" id="GO:0000243">
    <property type="term" value="C:commitment complex"/>
    <property type="evidence" value="ECO:0007669"/>
    <property type="project" value="UniProtKB-ARBA"/>
</dbReference>
<dbReference type="SUPFAM" id="SSF54791">
    <property type="entry name" value="Eukaryotic type KH-domain (KH-domain type I)"/>
    <property type="match status" value="1"/>
</dbReference>
<dbReference type="PANTHER" id="PTHR11208">
    <property type="entry name" value="RNA-BINDING PROTEIN RELATED"/>
    <property type="match status" value="1"/>
</dbReference>
<keyword evidence="7 13" id="KW-0862">Zinc</keyword>
<dbReference type="Pfam" id="PF16275">
    <property type="entry name" value="SF1-HH"/>
    <property type="match status" value="1"/>
</dbReference>
<evidence type="ECO:0000256" key="11">
    <source>
        <dbReference type="PROSITE-ProRule" id="PRU00047"/>
    </source>
</evidence>
<dbReference type="GO" id="GO:0048024">
    <property type="term" value="P:regulation of mRNA splicing, via spliceosome"/>
    <property type="evidence" value="ECO:0007669"/>
    <property type="project" value="TreeGrafter"/>
</dbReference>
<evidence type="ECO:0000256" key="4">
    <source>
        <dbReference type="ARBA" id="ARBA00022664"/>
    </source>
</evidence>
<gene>
    <name evidence="17" type="ORF">N7482_000540</name>
</gene>
<dbReference type="InterPro" id="IPR045071">
    <property type="entry name" value="BBP-like"/>
</dbReference>
<comment type="caution">
    <text evidence="17">The sequence shown here is derived from an EMBL/GenBank/DDBJ whole genome shotgun (WGS) entry which is preliminary data.</text>
</comment>
<dbReference type="GO" id="GO:0003729">
    <property type="term" value="F:mRNA binding"/>
    <property type="evidence" value="ECO:0007669"/>
    <property type="project" value="TreeGrafter"/>
</dbReference>
<dbReference type="PANTHER" id="PTHR11208:SF45">
    <property type="entry name" value="SPLICING FACTOR 1"/>
    <property type="match status" value="1"/>
</dbReference>
<dbReference type="SMART" id="SM00343">
    <property type="entry name" value="ZnF_C2HC"/>
    <property type="match status" value="2"/>
</dbReference>
<dbReference type="PROSITE" id="PS50158">
    <property type="entry name" value="ZF_CCHC"/>
    <property type="match status" value="1"/>
</dbReference>
<evidence type="ECO:0000256" key="12">
    <source>
        <dbReference type="PROSITE-ProRule" id="PRU00117"/>
    </source>
</evidence>
<dbReference type="SMART" id="SM00322">
    <property type="entry name" value="KH"/>
    <property type="match status" value="1"/>
</dbReference>
<feature type="compositionally biased region" description="Low complexity" evidence="15">
    <location>
        <begin position="523"/>
        <end position="549"/>
    </location>
</feature>
<dbReference type="Pfam" id="PF22675">
    <property type="entry name" value="KH-I_KHDC4-BBP"/>
    <property type="match status" value="1"/>
</dbReference>
<dbReference type="InterPro" id="IPR001878">
    <property type="entry name" value="Znf_CCHC"/>
</dbReference>
<dbReference type="Pfam" id="PF00098">
    <property type="entry name" value="zf-CCHC"/>
    <property type="match status" value="1"/>
</dbReference>
<sequence length="615" mass="67138">MAWRNQGITGSNNIPLGSRRRFTADEEDESRTATPSSMPDGPKRGRSPVRGTLPFSEKCTSAISDPIILLTTADPPDDGVKRRKKRNRWGDQQENKAAGLMGLPTMIMANFTSEQLEAYTLHLRIEEISQKLRINDVVPADGDRYVQPFSLTTEPFSHLDRSPSPPPQYDNFGRRVNTREYRYRKRLEDERHKLIEKAMKTIPNYHPPSDYRRPTKTQEKVYVPVNDYPEINFIGLLIGPRGNTLKKMETESGAKIAIRGKGSVKEGKGRSDAAHASNQEEDLHCLIMADTEEKVNKAKKLVHNVIETAASIPEGQNELKRNQLRELAALNGTLRDDENQACQNCESSQPHFPFIMSSKRATGGQIGHRKYDCPEQRNFTTNIICRVCGNAGHMARDCPDRQRGSDWRNGGGIGGGQRNPRAVGTGDAVDREMEQLMNELSGGAPGEYPPRRIEAGPDQGGYPDDRDEKPWQRGPPPPSDVAPWQQRREQRPRDDYGSRDQGPAPWAAQNRSSNDYGYGSQGGYAAPGTAPGAAPWQQQAPPGDAAAAAGYGYGAYAGYAYPPGMAAPGMAAPPPPPGMAPMGGYGGAGSPPPPPPGEGPPPPPPSDQPPPPPPA</sequence>
<organism evidence="17 18">
    <name type="scientific">Penicillium canariense</name>
    <dbReference type="NCBI Taxonomy" id="189055"/>
    <lineage>
        <taxon>Eukaryota</taxon>
        <taxon>Fungi</taxon>
        <taxon>Dikarya</taxon>
        <taxon>Ascomycota</taxon>
        <taxon>Pezizomycotina</taxon>
        <taxon>Eurotiomycetes</taxon>
        <taxon>Eurotiomycetidae</taxon>
        <taxon>Eurotiales</taxon>
        <taxon>Aspergillaceae</taxon>
        <taxon>Penicillium</taxon>
    </lineage>
</organism>
<dbReference type="InterPro" id="IPR036875">
    <property type="entry name" value="Znf_CCHC_sf"/>
</dbReference>
<feature type="compositionally biased region" description="Pro residues" evidence="15">
    <location>
        <begin position="590"/>
        <end position="615"/>
    </location>
</feature>
<dbReference type="Proteomes" id="UP001149163">
    <property type="component" value="Unassembled WGS sequence"/>
</dbReference>
<keyword evidence="10 13" id="KW-0539">Nucleus</keyword>
<dbReference type="InterPro" id="IPR036612">
    <property type="entry name" value="KH_dom_type_1_sf"/>
</dbReference>
<dbReference type="InterPro" id="IPR004087">
    <property type="entry name" value="KH_dom"/>
</dbReference>
<dbReference type="RefSeq" id="XP_056546271.1">
    <property type="nucleotide sequence ID" value="XM_056682665.1"/>
</dbReference>
<evidence type="ECO:0000256" key="15">
    <source>
        <dbReference type="SAM" id="MobiDB-lite"/>
    </source>
</evidence>
<evidence type="ECO:0000313" key="17">
    <source>
        <dbReference type="EMBL" id="KAJ5174663.1"/>
    </source>
</evidence>
<evidence type="ECO:0000256" key="7">
    <source>
        <dbReference type="ARBA" id="ARBA00022833"/>
    </source>
</evidence>
<evidence type="ECO:0000313" key="18">
    <source>
        <dbReference type="Proteomes" id="UP001149163"/>
    </source>
</evidence>
<keyword evidence="13" id="KW-0747">Spliceosome</keyword>
<accession>A0A9W9LS40</accession>
<feature type="compositionally biased region" description="Basic and acidic residues" evidence="15">
    <location>
        <begin position="396"/>
        <end position="406"/>
    </location>
</feature>
<dbReference type="GeneID" id="81421841"/>
<feature type="region of interest" description="Disordered" evidence="15">
    <location>
        <begin position="396"/>
        <end position="424"/>
    </location>
</feature>